<dbReference type="SUPFAM" id="SSF46785">
    <property type="entry name" value="Winged helix' DNA-binding domain"/>
    <property type="match status" value="1"/>
</dbReference>
<gene>
    <name evidence="2" type="ORF">FOZ76_23960</name>
</gene>
<dbReference type="PANTHER" id="PTHR33164">
    <property type="entry name" value="TRANSCRIPTIONAL REGULATOR, MARR FAMILY"/>
    <property type="match status" value="1"/>
</dbReference>
<dbReference type="InterPro" id="IPR036388">
    <property type="entry name" value="WH-like_DNA-bd_sf"/>
</dbReference>
<dbReference type="Proteomes" id="UP000318405">
    <property type="component" value="Unassembled WGS sequence"/>
</dbReference>
<dbReference type="SMART" id="SM00347">
    <property type="entry name" value="HTH_MARR"/>
    <property type="match status" value="1"/>
</dbReference>
<protein>
    <submittedName>
        <fullName evidence="2">MarR family transcriptional regulator</fullName>
    </submittedName>
</protein>
<feature type="domain" description="HTH marR-type" evidence="1">
    <location>
        <begin position="20"/>
        <end position="153"/>
    </location>
</feature>
<dbReference type="RefSeq" id="WP_143950817.1">
    <property type="nucleotide sequence ID" value="NZ_BAABMB010000005.1"/>
</dbReference>
<accession>A0A556A953</accession>
<dbReference type="EMBL" id="VLTJ01000041">
    <property type="protein sequence ID" value="TSH89413.1"/>
    <property type="molecule type" value="Genomic_DNA"/>
</dbReference>
<keyword evidence="3" id="KW-1185">Reference proteome</keyword>
<name>A0A556A953_9BURK</name>
<dbReference type="InterPro" id="IPR039422">
    <property type="entry name" value="MarR/SlyA-like"/>
</dbReference>
<dbReference type="Gene3D" id="1.10.10.10">
    <property type="entry name" value="Winged helix-like DNA-binding domain superfamily/Winged helix DNA-binding domain"/>
    <property type="match status" value="1"/>
</dbReference>
<dbReference type="GO" id="GO:0003700">
    <property type="term" value="F:DNA-binding transcription factor activity"/>
    <property type="evidence" value="ECO:0007669"/>
    <property type="project" value="InterPro"/>
</dbReference>
<dbReference type="PANTHER" id="PTHR33164:SF57">
    <property type="entry name" value="MARR-FAMILY TRANSCRIPTIONAL REGULATOR"/>
    <property type="match status" value="1"/>
</dbReference>
<dbReference type="InterPro" id="IPR000835">
    <property type="entry name" value="HTH_MarR-typ"/>
</dbReference>
<evidence type="ECO:0000259" key="1">
    <source>
        <dbReference type="PROSITE" id="PS50995"/>
    </source>
</evidence>
<evidence type="ECO:0000313" key="3">
    <source>
        <dbReference type="Proteomes" id="UP000318405"/>
    </source>
</evidence>
<organism evidence="2 3">
    <name type="scientific">Verticiella sediminum</name>
    <dbReference type="NCBI Taxonomy" id="1247510"/>
    <lineage>
        <taxon>Bacteria</taxon>
        <taxon>Pseudomonadati</taxon>
        <taxon>Pseudomonadota</taxon>
        <taxon>Betaproteobacteria</taxon>
        <taxon>Burkholderiales</taxon>
        <taxon>Alcaligenaceae</taxon>
        <taxon>Verticiella</taxon>
    </lineage>
</organism>
<evidence type="ECO:0000313" key="2">
    <source>
        <dbReference type="EMBL" id="TSH89413.1"/>
    </source>
</evidence>
<proteinExistence type="predicted"/>
<dbReference type="Pfam" id="PF12802">
    <property type="entry name" value="MarR_2"/>
    <property type="match status" value="1"/>
</dbReference>
<dbReference type="AlphaFoldDB" id="A0A556A953"/>
<dbReference type="InterPro" id="IPR036390">
    <property type="entry name" value="WH_DNA-bd_sf"/>
</dbReference>
<comment type="caution">
    <text evidence="2">The sequence shown here is derived from an EMBL/GenBank/DDBJ whole genome shotgun (WGS) entry which is preliminary data.</text>
</comment>
<dbReference type="GO" id="GO:0006950">
    <property type="term" value="P:response to stress"/>
    <property type="evidence" value="ECO:0007669"/>
    <property type="project" value="TreeGrafter"/>
</dbReference>
<sequence length="189" mass="20569">MAPDAPPAEPGGFHRPAGLEDYLIYQLHGLTRAATAGIDLCLRREVGVGRRDWRALAVLARADGMPLTAFAERAGLDKVVASRLIASLVERGLVSRIRLDSDRRVARLALTEQGWRAHAEARRVTADYNVRLAQIMSAAEAEQLRALLPRLTAHARDLHLAQRAQGAGPVARAATPADPLQAWWDEPPA</sequence>
<dbReference type="PRINTS" id="PR00598">
    <property type="entry name" value="HTHMARR"/>
</dbReference>
<dbReference type="PROSITE" id="PS50995">
    <property type="entry name" value="HTH_MARR_2"/>
    <property type="match status" value="1"/>
</dbReference>
<reference evidence="2 3" key="1">
    <citation type="submission" date="2019-07" db="EMBL/GenBank/DDBJ databases">
        <title>Qingshengfaniella alkalisoli gen. nov., sp. nov., isolated from saline soil.</title>
        <authorList>
            <person name="Xu L."/>
            <person name="Huang X.-X."/>
            <person name="Sun J.-Q."/>
        </authorList>
    </citation>
    <scope>NUCLEOTIDE SEQUENCE [LARGE SCALE GENOMIC DNA]</scope>
    <source>
        <strain evidence="2 3">DSM 27279</strain>
    </source>
</reference>
<dbReference type="OrthoDB" id="8682420at2"/>